<sequence>MVMDIWISLGLLVVGIAVLVVIHMAIVRRLFRVRHQNGPLVHRLSTALNSRVLSIEDVNRLPCFDYYAGESTDSGIGGGGGAAECAVCLEAFKGGDKCRLLPNCGHSFHVQCIDSWLLKTPACPICRTLVEEHSARGGKEGVVEGSNMGARSGSGGDIVLELT</sequence>
<reference evidence="2" key="1">
    <citation type="journal article" date="2023" name="Front. Plant Sci.">
        <title>Chromosomal-level genome assembly of Melastoma candidum provides insights into trichome evolution.</title>
        <authorList>
            <person name="Zhong Y."/>
            <person name="Wu W."/>
            <person name="Sun C."/>
            <person name="Zou P."/>
            <person name="Liu Y."/>
            <person name="Dai S."/>
            <person name="Zhou R."/>
        </authorList>
    </citation>
    <scope>NUCLEOTIDE SEQUENCE [LARGE SCALE GENOMIC DNA]</scope>
</reference>
<name>A0ACB9MZN2_9MYRT</name>
<proteinExistence type="predicted"/>
<evidence type="ECO:0000313" key="1">
    <source>
        <dbReference type="EMBL" id="KAI4329558.1"/>
    </source>
</evidence>
<organism evidence="1 2">
    <name type="scientific">Melastoma candidum</name>
    <dbReference type="NCBI Taxonomy" id="119954"/>
    <lineage>
        <taxon>Eukaryota</taxon>
        <taxon>Viridiplantae</taxon>
        <taxon>Streptophyta</taxon>
        <taxon>Embryophyta</taxon>
        <taxon>Tracheophyta</taxon>
        <taxon>Spermatophyta</taxon>
        <taxon>Magnoliopsida</taxon>
        <taxon>eudicotyledons</taxon>
        <taxon>Gunneridae</taxon>
        <taxon>Pentapetalae</taxon>
        <taxon>rosids</taxon>
        <taxon>malvids</taxon>
        <taxon>Myrtales</taxon>
        <taxon>Melastomataceae</taxon>
        <taxon>Melastomatoideae</taxon>
        <taxon>Melastomateae</taxon>
        <taxon>Melastoma</taxon>
    </lineage>
</organism>
<protein>
    <submittedName>
        <fullName evidence="1">Uncharacterized protein</fullName>
    </submittedName>
</protein>
<keyword evidence="2" id="KW-1185">Reference proteome</keyword>
<evidence type="ECO:0000313" key="2">
    <source>
        <dbReference type="Proteomes" id="UP001057402"/>
    </source>
</evidence>
<dbReference type="EMBL" id="CM042887">
    <property type="protein sequence ID" value="KAI4329558.1"/>
    <property type="molecule type" value="Genomic_DNA"/>
</dbReference>
<comment type="caution">
    <text evidence="1">The sequence shown here is derived from an EMBL/GenBank/DDBJ whole genome shotgun (WGS) entry which is preliminary data.</text>
</comment>
<accession>A0ACB9MZN2</accession>
<gene>
    <name evidence="1" type="ORF">MLD38_027934</name>
</gene>
<dbReference type="Proteomes" id="UP001057402">
    <property type="component" value="Chromosome 8"/>
</dbReference>